<dbReference type="PATRIC" id="fig|1434117.4.peg.3827"/>
<reference evidence="3 4" key="1">
    <citation type="submission" date="2014-07" db="EMBL/GenBank/DDBJ databases">
        <title>Methanogenic archaea and the global carbon cycle.</title>
        <authorList>
            <person name="Henriksen J.R."/>
            <person name="Luke J."/>
            <person name="Reinhart S."/>
            <person name="Benedict M.N."/>
            <person name="Youngblut N.D."/>
            <person name="Metcalf M.E."/>
            <person name="Whitaker R.J."/>
            <person name="Metcalf W.W."/>
        </authorList>
    </citation>
    <scope>NUCLEOTIDE SEQUENCE [LARGE SCALE GENOMIC DNA]</scope>
    <source>
        <strain evidence="3 4">WWM610</strain>
    </source>
</reference>
<feature type="compositionally biased region" description="Basic and acidic residues" evidence="1">
    <location>
        <begin position="116"/>
        <end position="126"/>
    </location>
</feature>
<dbReference type="SUPFAM" id="SSF55856">
    <property type="entry name" value="Cytochrome b5-like heme/steroid binding domain"/>
    <property type="match status" value="1"/>
</dbReference>
<dbReference type="InterPro" id="IPR036400">
    <property type="entry name" value="Cyt_B5-like_heme/steroid_sf"/>
</dbReference>
<proteinExistence type="predicted"/>
<dbReference type="SMART" id="SM01117">
    <property type="entry name" value="Cyt-b5"/>
    <property type="match status" value="1"/>
</dbReference>
<feature type="region of interest" description="Disordered" evidence="1">
    <location>
        <begin position="25"/>
        <end position="52"/>
    </location>
</feature>
<dbReference type="Proteomes" id="UP000033058">
    <property type="component" value="Chromosome"/>
</dbReference>
<gene>
    <name evidence="3" type="ORF">MSMAW_3020</name>
</gene>
<dbReference type="Pfam" id="PF00173">
    <property type="entry name" value="Cyt-b5"/>
    <property type="match status" value="1"/>
</dbReference>
<accession>A0A0E3LG71</accession>
<evidence type="ECO:0000313" key="3">
    <source>
        <dbReference type="EMBL" id="AKB42011.1"/>
    </source>
</evidence>
<name>A0A0E3LG71_METMZ</name>
<evidence type="ECO:0000313" key="4">
    <source>
        <dbReference type="Proteomes" id="UP000033058"/>
    </source>
</evidence>
<evidence type="ECO:0000256" key="1">
    <source>
        <dbReference type="SAM" id="MobiDB-lite"/>
    </source>
</evidence>
<sequence length="135" mass="14932">MKKALIILIVLFGVFLAIGCAGEEERAPNETRAPEQTVTPAEAVTPTGEEETEIQTVTEMKEYTLEELAEYDGRNGKTYVAYQGQVYDVSNSDLWENGTHKGTHNAGKNLTEEMDDAPHGPEELKDYPVVGTLRE</sequence>
<dbReference type="EMBL" id="CP009509">
    <property type="protein sequence ID" value="AKB42011.1"/>
    <property type="molecule type" value="Genomic_DNA"/>
</dbReference>
<feature type="domain" description="Cytochrome b5 heme-binding" evidence="2">
    <location>
        <begin position="63"/>
        <end position="134"/>
    </location>
</feature>
<dbReference type="AlphaFoldDB" id="A0A0E3LG71"/>
<dbReference type="PROSITE" id="PS51257">
    <property type="entry name" value="PROKAR_LIPOPROTEIN"/>
    <property type="match status" value="1"/>
</dbReference>
<dbReference type="InterPro" id="IPR001199">
    <property type="entry name" value="Cyt_B5-like_heme/steroid-bd"/>
</dbReference>
<feature type="region of interest" description="Disordered" evidence="1">
    <location>
        <begin position="94"/>
        <end position="135"/>
    </location>
</feature>
<protein>
    <recommendedName>
        <fullName evidence="2">Cytochrome b5 heme-binding domain-containing protein</fullName>
    </recommendedName>
</protein>
<organism evidence="3 4">
    <name type="scientific">Methanosarcina mazei WWM610</name>
    <dbReference type="NCBI Taxonomy" id="1434117"/>
    <lineage>
        <taxon>Archaea</taxon>
        <taxon>Methanobacteriati</taxon>
        <taxon>Methanobacteriota</taxon>
        <taxon>Stenosarchaea group</taxon>
        <taxon>Methanomicrobia</taxon>
        <taxon>Methanosarcinales</taxon>
        <taxon>Methanosarcinaceae</taxon>
        <taxon>Methanosarcina</taxon>
    </lineage>
</organism>
<dbReference type="Gene3D" id="3.10.120.10">
    <property type="entry name" value="Cytochrome b5-like heme/steroid binding domain"/>
    <property type="match status" value="1"/>
</dbReference>
<evidence type="ECO:0000259" key="2">
    <source>
        <dbReference type="SMART" id="SM01117"/>
    </source>
</evidence>
<dbReference type="HOGENOM" id="CLU_1881100_0_0_2"/>